<dbReference type="NCBIfam" id="NF002620">
    <property type="entry name" value="PRK02277.1"/>
    <property type="match status" value="1"/>
</dbReference>
<keyword evidence="6" id="KW-0808">Transferase</keyword>
<dbReference type="Gene3D" id="3.40.50.2020">
    <property type="match status" value="1"/>
</dbReference>
<evidence type="ECO:0000256" key="4">
    <source>
        <dbReference type="HAMAP-Rule" id="MF_01214"/>
    </source>
</evidence>
<evidence type="ECO:0000256" key="2">
    <source>
        <dbReference type="ARBA" id="ARBA00023125"/>
    </source>
</evidence>
<evidence type="ECO:0000313" key="6">
    <source>
        <dbReference type="EMBL" id="OQD58476.1"/>
    </source>
</evidence>
<dbReference type="PANTHER" id="PTHR19278">
    <property type="entry name" value="OROTATE PHOSPHORIBOSYLTRANSFERASE"/>
    <property type="match status" value="1"/>
</dbReference>
<dbReference type="SUPFAM" id="SSF53271">
    <property type="entry name" value="PRTase-like"/>
    <property type="match status" value="1"/>
</dbReference>
<proteinExistence type="inferred from homology"/>
<gene>
    <name evidence="4" type="primary">gfcR</name>
    <name evidence="6" type="ORF">MBBAR_14c00070</name>
</gene>
<sequence>MVYLFNLELFSIGVKMKQDLVKKSHELRRRGFTVGEIADELNVSMDTARWLSMQKLNEKEKPEDTPIDFAINWNSLGGSSRRLRYVSAALSDMTLNYGQADIIVGIAISGIPFATMMADFLEIEEGFETSLSVFHPIKHRKDKDKDQEGAISQNFAQVKGKKVIIVDDVITSGRTVKEVINALIAQGAEPIAVTVLIDKVGISEIEGVPVESLIKVNRLG</sequence>
<dbReference type="GO" id="GO:0003677">
    <property type="term" value="F:DNA binding"/>
    <property type="evidence" value="ECO:0007669"/>
    <property type="project" value="UniProtKB-UniRule"/>
</dbReference>
<dbReference type="Proteomes" id="UP000191661">
    <property type="component" value="Unassembled WGS sequence"/>
</dbReference>
<keyword evidence="7" id="KW-1185">Reference proteome</keyword>
<reference evidence="6 7" key="1">
    <citation type="submission" date="2014-12" db="EMBL/GenBank/DDBJ databases">
        <title>Genome sequence of Methanobrevibacter arboriphilicus DH1, DSM1125.</title>
        <authorList>
            <person name="Poehlein A."/>
            <person name="Thauer R.K."/>
            <person name="Seedorf H."/>
            <person name="Daniel R."/>
        </authorList>
    </citation>
    <scope>NUCLEOTIDE SEQUENCE [LARGE SCALE GENOMIC DNA]</scope>
    <source>
        <strain evidence="6 7">DH1</strain>
    </source>
</reference>
<feature type="domain" description="Phosphoribosyltransferase" evidence="5">
    <location>
        <begin position="92"/>
        <end position="199"/>
    </location>
</feature>
<dbReference type="Pfam" id="PF00156">
    <property type="entry name" value="Pribosyltran"/>
    <property type="match status" value="1"/>
</dbReference>
<comment type="caution">
    <text evidence="6">The sequence shown here is derived from an EMBL/GenBank/DDBJ whole genome shotgun (WGS) entry which is preliminary data.</text>
</comment>
<dbReference type="InterPro" id="IPR029057">
    <property type="entry name" value="PRTase-like"/>
</dbReference>
<keyword evidence="6" id="KW-0328">Glycosyltransferase</keyword>
<accession>A0A1V6N1V1</accession>
<evidence type="ECO:0000256" key="3">
    <source>
        <dbReference type="ARBA" id="ARBA00023163"/>
    </source>
</evidence>
<keyword evidence="1 4" id="KW-0805">Transcription regulation</keyword>
<dbReference type="InterPro" id="IPR000836">
    <property type="entry name" value="PRTase_dom"/>
</dbReference>
<dbReference type="GO" id="GO:0004588">
    <property type="term" value="F:orotate phosphoribosyltransferase activity"/>
    <property type="evidence" value="ECO:0007669"/>
    <property type="project" value="TreeGrafter"/>
</dbReference>
<dbReference type="InterPro" id="IPR022854">
    <property type="entry name" value="GfcR-like"/>
</dbReference>
<dbReference type="GO" id="GO:0019856">
    <property type="term" value="P:pyrimidine nucleobase biosynthetic process"/>
    <property type="evidence" value="ECO:0007669"/>
    <property type="project" value="TreeGrafter"/>
</dbReference>
<keyword evidence="2 4" id="KW-0238">DNA-binding</keyword>
<evidence type="ECO:0000259" key="5">
    <source>
        <dbReference type="Pfam" id="PF00156"/>
    </source>
</evidence>
<protein>
    <recommendedName>
        <fullName evidence="4">Transcriptional regulator GfcR</fullName>
    </recommendedName>
</protein>
<dbReference type="GO" id="GO:0006222">
    <property type="term" value="P:UMP biosynthetic process"/>
    <property type="evidence" value="ECO:0007669"/>
    <property type="project" value="TreeGrafter"/>
</dbReference>
<evidence type="ECO:0000256" key="1">
    <source>
        <dbReference type="ARBA" id="ARBA00023015"/>
    </source>
</evidence>
<dbReference type="Gene3D" id="1.10.10.60">
    <property type="entry name" value="Homeodomain-like"/>
    <property type="match status" value="1"/>
</dbReference>
<comment type="domain">
    <text evidence="4">Contains an N-terminal DNA-binding winged helix-turn-helix domain and a C-terminal regulatory domain (or effector binding domain) resembling phosphoribosyltransferase (PRT) domain.</text>
</comment>
<dbReference type="EMBL" id="JXMW01000014">
    <property type="protein sequence ID" value="OQD58476.1"/>
    <property type="molecule type" value="Genomic_DNA"/>
</dbReference>
<organism evidence="6 7">
    <name type="scientific">Methanobrevibacter arboriphilus JCM 13429 = DSM 1125</name>
    <dbReference type="NCBI Taxonomy" id="1300164"/>
    <lineage>
        <taxon>Archaea</taxon>
        <taxon>Methanobacteriati</taxon>
        <taxon>Methanobacteriota</taxon>
        <taxon>Methanomada group</taxon>
        <taxon>Methanobacteria</taxon>
        <taxon>Methanobacteriales</taxon>
        <taxon>Methanobacteriaceae</taxon>
        <taxon>Methanobrevibacter</taxon>
    </lineage>
</organism>
<comment type="similarity">
    <text evidence="4">Belongs to the purine/pyrimidine phosphoribosyltransferase family. GfcR subfamily.</text>
</comment>
<dbReference type="HAMAP" id="MF_01214">
    <property type="entry name" value="GfcR"/>
    <property type="match status" value="1"/>
</dbReference>
<dbReference type="CDD" id="cd06223">
    <property type="entry name" value="PRTases_typeI"/>
    <property type="match status" value="1"/>
</dbReference>
<keyword evidence="3 4" id="KW-0804">Transcription</keyword>
<evidence type="ECO:0000313" key="7">
    <source>
        <dbReference type="Proteomes" id="UP000191661"/>
    </source>
</evidence>
<dbReference type="PANTHER" id="PTHR19278:SF41">
    <property type="entry name" value="PYRE-LIKE PROTEIN"/>
    <property type="match status" value="1"/>
</dbReference>
<dbReference type="GO" id="GO:0010468">
    <property type="term" value="P:regulation of gene expression"/>
    <property type="evidence" value="ECO:0007669"/>
    <property type="project" value="UniProtKB-UniRule"/>
</dbReference>
<name>A0A1V6N1V1_METAZ</name>
<dbReference type="AlphaFoldDB" id="A0A1V6N1V1"/>